<feature type="transmembrane region" description="Helical" evidence="1">
    <location>
        <begin position="69"/>
        <end position="87"/>
    </location>
</feature>
<dbReference type="Proteomes" id="UP001153954">
    <property type="component" value="Unassembled WGS sequence"/>
</dbReference>
<keyword evidence="1" id="KW-1133">Transmembrane helix</keyword>
<gene>
    <name evidence="3" type="ORF">EEDITHA_LOCUS18211</name>
</gene>
<comment type="caution">
    <text evidence="3">The sequence shown here is derived from an EMBL/GenBank/DDBJ whole genome shotgun (WGS) entry which is preliminary data.</text>
</comment>
<proteinExistence type="predicted"/>
<dbReference type="EMBL" id="CAKOGL010000026">
    <property type="protein sequence ID" value="CAH2103740.1"/>
    <property type="molecule type" value="Genomic_DNA"/>
</dbReference>
<dbReference type="AlphaFoldDB" id="A0AAU9V0I4"/>
<evidence type="ECO:0000313" key="3">
    <source>
        <dbReference type="EMBL" id="CAH2103740.1"/>
    </source>
</evidence>
<evidence type="ECO:0000313" key="4">
    <source>
        <dbReference type="Proteomes" id="UP001153954"/>
    </source>
</evidence>
<evidence type="ECO:0000256" key="2">
    <source>
        <dbReference type="SAM" id="SignalP"/>
    </source>
</evidence>
<keyword evidence="2" id="KW-0732">Signal</keyword>
<name>A0AAU9V0I4_EUPED</name>
<keyword evidence="1" id="KW-0472">Membrane</keyword>
<organism evidence="3 4">
    <name type="scientific">Euphydryas editha</name>
    <name type="common">Edith's checkerspot</name>
    <dbReference type="NCBI Taxonomy" id="104508"/>
    <lineage>
        <taxon>Eukaryota</taxon>
        <taxon>Metazoa</taxon>
        <taxon>Ecdysozoa</taxon>
        <taxon>Arthropoda</taxon>
        <taxon>Hexapoda</taxon>
        <taxon>Insecta</taxon>
        <taxon>Pterygota</taxon>
        <taxon>Neoptera</taxon>
        <taxon>Endopterygota</taxon>
        <taxon>Lepidoptera</taxon>
        <taxon>Glossata</taxon>
        <taxon>Ditrysia</taxon>
        <taxon>Papilionoidea</taxon>
        <taxon>Nymphalidae</taxon>
        <taxon>Nymphalinae</taxon>
        <taxon>Euphydryas</taxon>
    </lineage>
</organism>
<accession>A0AAU9V0I4</accession>
<feature type="signal peptide" evidence="2">
    <location>
        <begin position="1"/>
        <end position="24"/>
    </location>
</feature>
<protein>
    <submittedName>
        <fullName evidence="3">Uncharacterized protein</fullName>
    </submittedName>
</protein>
<reference evidence="3" key="1">
    <citation type="submission" date="2022-03" db="EMBL/GenBank/DDBJ databases">
        <authorList>
            <person name="Tunstrom K."/>
        </authorList>
    </citation>
    <scope>NUCLEOTIDE SEQUENCE</scope>
</reference>
<feature type="chain" id="PRO_5043796131" evidence="2">
    <location>
        <begin position="25"/>
        <end position="174"/>
    </location>
</feature>
<sequence>MSLWRLAELVLSVWCVLCVRWVRGSEREVGGSPYWEVFNAPKGPRPEKVKYPGMGEASIVKRPVTAHMFFFKLYICIYFICICAVLVQEHSTRSIRIQRGVRQEDVFSPKQFTAALRDAFKLLEWKGFGININGEYITHHRFAGYIMLIAEFLEDLSIMLSDLEGVSQRVGLVN</sequence>
<keyword evidence="4" id="KW-1185">Reference proteome</keyword>
<keyword evidence="1" id="KW-0812">Transmembrane</keyword>
<evidence type="ECO:0000256" key="1">
    <source>
        <dbReference type="SAM" id="Phobius"/>
    </source>
</evidence>